<accession>A0ABM1J1X8</accession>
<dbReference type="Pfam" id="PF21033">
    <property type="entry name" value="RMD1-3"/>
    <property type="match status" value="1"/>
</dbReference>
<dbReference type="PANTHER" id="PTHR16056">
    <property type="entry name" value="REGULATOR OF MICROTUBULE DYNAMICS PROTEIN"/>
    <property type="match status" value="1"/>
</dbReference>
<evidence type="ECO:0000256" key="2">
    <source>
        <dbReference type="ARBA" id="ARBA00011375"/>
    </source>
</evidence>
<dbReference type="GeneID" id="107071732"/>
<evidence type="ECO:0000256" key="8">
    <source>
        <dbReference type="ARBA" id="ARBA00041958"/>
    </source>
</evidence>
<evidence type="ECO:0000256" key="5">
    <source>
        <dbReference type="ARBA" id="ARBA00022803"/>
    </source>
</evidence>
<evidence type="ECO:0000313" key="9">
    <source>
        <dbReference type="Proteomes" id="UP000694924"/>
    </source>
</evidence>
<keyword evidence="6" id="KW-0206">Cytoskeleton</keyword>
<reference evidence="10" key="1">
    <citation type="submission" date="2025-08" db="UniProtKB">
        <authorList>
            <consortium name="RefSeq"/>
        </authorList>
    </citation>
    <scope>IDENTIFICATION</scope>
    <source>
        <tissue evidence="10">Whole body</tissue>
    </source>
</reference>
<keyword evidence="5" id="KW-0802">TPR repeat</keyword>
<gene>
    <name evidence="10" type="primary">LOC107071732</name>
</gene>
<keyword evidence="4" id="KW-0677">Repeat</keyword>
<dbReference type="SUPFAM" id="SSF48452">
    <property type="entry name" value="TPR-like"/>
    <property type="match status" value="1"/>
</dbReference>
<keyword evidence="9" id="KW-1185">Reference proteome</keyword>
<evidence type="ECO:0000256" key="4">
    <source>
        <dbReference type="ARBA" id="ARBA00022737"/>
    </source>
</evidence>
<evidence type="ECO:0000256" key="1">
    <source>
        <dbReference type="ARBA" id="ARBA00004245"/>
    </source>
</evidence>
<comment type="subunit">
    <text evidence="2">Interacts with microtubules.</text>
</comment>
<organism evidence="9 10">
    <name type="scientific">Polistes dominula</name>
    <name type="common">European paper wasp</name>
    <name type="synonym">Vespa dominula</name>
    <dbReference type="NCBI Taxonomy" id="743375"/>
    <lineage>
        <taxon>Eukaryota</taxon>
        <taxon>Metazoa</taxon>
        <taxon>Ecdysozoa</taxon>
        <taxon>Arthropoda</taxon>
        <taxon>Hexapoda</taxon>
        <taxon>Insecta</taxon>
        <taxon>Pterygota</taxon>
        <taxon>Neoptera</taxon>
        <taxon>Endopterygota</taxon>
        <taxon>Hymenoptera</taxon>
        <taxon>Apocrita</taxon>
        <taxon>Aculeata</taxon>
        <taxon>Vespoidea</taxon>
        <taxon>Vespidae</taxon>
        <taxon>Polistinae</taxon>
        <taxon>Polistini</taxon>
        <taxon>Polistes</taxon>
    </lineage>
</organism>
<dbReference type="InterPro" id="IPR011990">
    <property type="entry name" value="TPR-like_helical_dom_sf"/>
</dbReference>
<evidence type="ECO:0000313" key="10">
    <source>
        <dbReference type="RefSeq" id="XP_015186465.1"/>
    </source>
</evidence>
<keyword evidence="3" id="KW-0963">Cytoplasm</keyword>
<evidence type="ECO:0000256" key="7">
    <source>
        <dbReference type="ARBA" id="ARBA00039966"/>
    </source>
</evidence>
<comment type="subcellular location">
    <subcellularLocation>
        <location evidence="1">Cytoplasm</location>
        <location evidence="1">Cytoskeleton</location>
    </subcellularLocation>
</comment>
<dbReference type="PANTHER" id="PTHR16056:SF16">
    <property type="entry name" value="REGULATOR OF MICROTUBULE DYNAMICS PROTEIN 1"/>
    <property type="match status" value="1"/>
</dbReference>
<dbReference type="InterPro" id="IPR049039">
    <property type="entry name" value="RMD1-3_a_helical_rpt"/>
</dbReference>
<sequence>MSWKVFRFLTSINICQRFDTYKVALIGVQRREKRNFNKLVYVAPAAMGLWIFQSADEKDKDKSENNKNNNNNHVKEITAKEGFIVTADVLFEQGSYKQLYDHLSSYKHKEDVEILWRLSRVLYNLSKTANESEAKKMILEAYEYIQTAISIKEDHYAVQKWMSILLDSKSSLEGMKSRIQQLYNVKKHMLRAIELNPKDATTLYMLGNWCYHVSDLAWYQRKIASLAFGEPPSSSFEEALTYFEKAEETSPNFYSLNLLMLAKTYLKLGRKEDALKYLKLTTEYPTTDHEDVQSKKEAQEILNAL</sequence>
<evidence type="ECO:0000256" key="6">
    <source>
        <dbReference type="ARBA" id="ARBA00023212"/>
    </source>
</evidence>
<protein>
    <recommendedName>
        <fullName evidence="7">Regulator of microtubule dynamics protein 1</fullName>
    </recommendedName>
    <alternativeName>
        <fullName evidence="8">Protein FAM82B</fullName>
    </alternativeName>
</protein>
<evidence type="ECO:0000256" key="3">
    <source>
        <dbReference type="ARBA" id="ARBA00022490"/>
    </source>
</evidence>
<dbReference type="Proteomes" id="UP000694924">
    <property type="component" value="Unplaced"/>
</dbReference>
<dbReference type="RefSeq" id="XP_015186465.1">
    <property type="nucleotide sequence ID" value="XM_015330979.1"/>
</dbReference>
<dbReference type="Gene3D" id="1.25.40.10">
    <property type="entry name" value="Tetratricopeptide repeat domain"/>
    <property type="match status" value="1"/>
</dbReference>
<name>A0ABM1J1X8_POLDO</name>
<proteinExistence type="predicted"/>